<feature type="region of interest" description="Disordered" evidence="1">
    <location>
        <begin position="90"/>
        <end position="198"/>
    </location>
</feature>
<gene>
    <name evidence="2" type="ORF">NDU88_003110</name>
</gene>
<evidence type="ECO:0000313" key="2">
    <source>
        <dbReference type="EMBL" id="KAJ1162642.1"/>
    </source>
</evidence>
<dbReference type="Proteomes" id="UP001066276">
    <property type="component" value="Chromosome 4_2"/>
</dbReference>
<evidence type="ECO:0000256" key="1">
    <source>
        <dbReference type="SAM" id="MobiDB-lite"/>
    </source>
</evidence>
<keyword evidence="3" id="KW-1185">Reference proteome</keyword>
<proteinExistence type="predicted"/>
<feature type="region of interest" description="Disordered" evidence="1">
    <location>
        <begin position="1"/>
        <end position="41"/>
    </location>
</feature>
<reference evidence="2" key="1">
    <citation type="journal article" date="2022" name="bioRxiv">
        <title>Sequencing and chromosome-scale assembly of the giantPleurodeles waltlgenome.</title>
        <authorList>
            <person name="Brown T."/>
            <person name="Elewa A."/>
            <person name="Iarovenko S."/>
            <person name="Subramanian E."/>
            <person name="Araus A.J."/>
            <person name="Petzold A."/>
            <person name="Susuki M."/>
            <person name="Suzuki K.-i.T."/>
            <person name="Hayashi T."/>
            <person name="Toyoda A."/>
            <person name="Oliveira C."/>
            <person name="Osipova E."/>
            <person name="Leigh N.D."/>
            <person name="Simon A."/>
            <person name="Yun M.H."/>
        </authorList>
    </citation>
    <scope>NUCLEOTIDE SEQUENCE</scope>
    <source>
        <strain evidence="2">20211129_DDA</strain>
        <tissue evidence="2">Liver</tissue>
    </source>
</reference>
<name>A0AAV7SDK4_PLEWA</name>
<accession>A0AAV7SDK4</accession>
<evidence type="ECO:0000313" key="3">
    <source>
        <dbReference type="Proteomes" id="UP001066276"/>
    </source>
</evidence>
<dbReference type="AlphaFoldDB" id="A0AAV7SDK4"/>
<sequence>MDGVDTGADSTGGDRGGRDIEQHAGTWEDLPGDIDGPTEVDGTIREHSWNARRTTKMKMDCDTSTKRTCPPGRVQDGGALGRACLSSAAPAGKTAVRPGGGTPGDHPPPRSVKYPVGFVLPGSGPELSCSRSGSGGRPRNWSEATERCGRRLGPRGGPSPGSLLSSAPGGQRALRALFGPREQRDRGEGLGPRMPERFGGRGRPCVWNLIGGWRLSSAPGGQRALRALFGPREQRDRGEGLGPRMPERFGGRGRPCVWNLIGGWRLVPPTLAPMHVAE</sequence>
<comment type="caution">
    <text evidence="2">The sequence shown here is derived from an EMBL/GenBank/DDBJ whole genome shotgun (WGS) entry which is preliminary data.</text>
</comment>
<protein>
    <submittedName>
        <fullName evidence="2">Uncharacterized protein</fullName>
    </submittedName>
</protein>
<feature type="compositionally biased region" description="Low complexity" evidence="1">
    <location>
        <begin position="160"/>
        <end position="170"/>
    </location>
</feature>
<feature type="compositionally biased region" description="Basic and acidic residues" evidence="1">
    <location>
        <begin position="181"/>
        <end position="198"/>
    </location>
</feature>
<dbReference type="EMBL" id="JANPWB010000008">
    <property type="protein sequence ID" value="KAJ1162642.1"/>
    <property type="molecule type" value="Genomic_DNA"/>
</dbReference>
<organism evidence="2 3">
    <name type="scientific">Pleurodeles waltl</name>
    <name type="common">Iberian ribbed newt</name>
    <dbReference type="NCBI Taxonomy" id="8319"/>
    <lineage>
        <taxon>Eukaryota</taxon>
        <taxon>Metazoa</taxon>
        <taxon>Chordata</taxon>
        <taxon>Craniata</taxon>
        <taxon>Vertebrata</taxon>
        <taxon>Euteleostomi</taxon>
        <taxon>Amphibia</taxon>
        <taxon>Batrachia</taxon>
        <taxon>Caudata</taxon>
        <taxon>Salamandroidea</taxon>
        <taxon>Salamandridae</taxon>
        <taxon>Pleurodelinae</taxon>
        <taxon>Pleurodeles</taxon>
    </lineage>
</organism>